<evidence type="ECO:0000256" key="1">
    <source>
        <dbReference type="ARBA" id="ARBA00022988"/>
    </source>
</evidence>
<dbReference type="Gene3D" id="1.10.4190.10">
    <property type="entry name" value="Urease accessory protein UreF"/>
    <property type="match status" value="1"/>
</dbReference>
<keyword evidence="2 3" id="KW-0143">Chaperone</keyword>
<sequence>MIAGLTRLLTWLSPAYPVGAFSYSHGIEWAVETGRVVTWQQAADYIATVLVDGAGWNDSILLAEAHRATEMGDWPAVDHLIDLGAAWRSTSETALESRQQGKAFLDITRKTWPDPALEALAGLVDGRPLAYPIALGVAAAPHLPLAVMLPAYLTAFAGNLISAAVRLVPLGQTDGQRIQASLEKKIAEVAHEASLASLDDLGSAAPLLDIASMAHETQHTRLFRS</sequence>
<comment type="subcellular location">
    <subcellularLocation>
        <location evidence="3">Cytoplasm</location>
    </subcellularLocation>
</comment>
<evidence type="ECO:0000313" key="4">
    <source>
        <dbReference type="EMBL" id="MFD2264493.1"/>
    </source>
</evidence>
<comment type="similarity">
    <text evidence="3">Belongs to the UreF family.</text>
</comment>
<evidence type="ECO:0000313" key="5">
    <source>
        <dbReference type="Proteomes" id="UP001597295"/>
    </source>
</evidence>
<name>A0ABW5DTM6_9PROT</name>
<evidence type="ECO:0000256" key="3">
    <source>
        <dbReference type="HAMAP-Rule" id="MF_01385"/>
    </source>
</evidence>
<dbReference type="PIRSF" id="PIRSF009467">
    <property type="entry name" value="Ureas_acces_UreF"/>
    <property type="match status" value="1"/>
</dbReference>
<accession>A0ABW5DTM6</accession>
<organism evidence="4 5">
    <name type="scientific">Lacibacterium aquatile</name>
    <dbReference type="NCBI Taxonomy" id="1168082"/>
    <lineage>
        <taxon>Bacteria</taxon>
        <taxon>Pseudomonadati</taxon>
        <taxon>Pseudomonadota</taxon>
        <taxon>Alphaproteobacteria</taxon>
        <taxon>Rhodospirillales</taxon>
        <taxon>Rhodospirillaceae</taxon>
    </lineage>
</organism>
<dbReference type="InterPro" id="IPR038277">
    <property type="entry name" value="UreF_sf"/>
</dbReference>
<dbReference type="InterPro" id="IPR002639">
    <property type="entry name" value="UreF"/>
</dbReference>
<gene>
    <name evidence="3" type="primary">ureF</name>
    <name evidence="4" type="ORF">ACFSM5_16430</name>
</gene>
<reference evidence="5" key="1">
    <citation type="journal article" date="2019" name="Int. J. Syst. Evol. Microbiol.">
        <title>The Global Catalogue of Microorganisms (GCM) 10K type strain sequencing project: providing services to taxonomists for standard genome sequencing and annotation.</title>
        <authorList>
            <consortium name="The Broad Institute Genomics Platform"/>
            <consortium name="The Broad Institute Genome Sequencing Center for Infectious Disease"/>
            <person name="Wu L."/>
            <person name="Ma J."/>
        </authorList>
    </citation>
    <scope>NUCLEOTIDE SEQUENCE [LARGE SCALE GENOMIC DNA]</scope>
    <source>
        <strain evidence="5">CGMCC 1.19062</strain>
    </source>
</reference>
<comment type="subunit">
    <text evidence="3">UreD, UreF and UreG form a complex that acts as a GTP-hydrolysis-dependent molecular chaperone, activating the urease apoprotein by helping to assemble the nickel containing metallocenter of UreC. The UreE protein probably delivers the nickel.</text>
</comment>
<proteinExistence type="inferred from homology"/>
<protein>
    <recommendedName>
        <fullName evidence="3">Urease accessory protein UreF</fullName>
    </recommendedName>
</protein>
<dbReference type="Proteomes" id="UP001597295">
    <property type="component" value="Unassembled WGS sequence"/>
</dbReference>
<dbReference type="EMBL" id="JBHUIP010000013">
    <property type="protein sequence ID" value="MFD2264493.1"/>
    <property type="molecule type" value="Genomic_DNA"/>
</dbReference>
<keyword evidence="5" id="KW-1185">Reference proteome</keyword>
<dbReference type="PANTHER" id="PTHR33620:SF1">
    <property type="entry name" value="UREASE ACCESSORY PROTEIN F"/>
    <property type="match status" value="1"/>
</dbReference>
<dbReference type="Pfam" id="PF01730">
    <property type="entry name" value="UreF"/>
    <property type="match status" value="1"/>
</dbReference>
<dbReference type="RefSeq" id="WP_379877581.1">
    <property type="nucleotide sequence ID" value="NZ_JBHUIP010000013.1"/>
</dbReference>
<comment type="function">
    <text evidence="3">Required for maturation of urease via the functional incorporation of the urease nickel metallocenter.</text>
</comment>
<dbReference type="HAMAP" id="MF_01385">
    <property type="entry name" value="UreF"/>
    <property type="match status" value="1"/>
</dbReference>
<dbReference type="PANTHER" id="PTHR33620">
    <property type="entry name" value="UREASE ACCESSORY PROTEIN F"/>
    <property type="match status" value="1"/>
</dbReference>
<keyword evidence="1 3" id="KW-0996">Nickel insertion</keyword>
<keyword evidence="3" id="KW-0963">Cytoplasm</keyword>
<comment type="caution">
    <text evidence="4">The sequence shown here is derived from an EMBL/GenBank/DDBJ whole genome shotgun (WGS) entry which is preliminary data.</text>
</comment>
<evidence type="ECO:0000256" key="2">
    <source>
        <dbReference type="ARBA" id="ARBA00023186"/>
    </source>
</evidence>